<proteinExistence type="predicted"/>
<keyword evidence="3" id="KW-1185">Reference proteome</keyword>
<dbReference type="OrthoDB" id="2430828at2759"/>
<gene>
    <name evidence="2" type="ORF">BCR41DRAFT_375136</name>
</gene>
<organism evidence="2 3">
    <name type="scientific">Lobosporangium transversale</name>
    <dbReference type="NCBI Taxonomy" id="64571"/>
    <lineage>
        <taxon>Eukaryota</taxon>
        <taxon>Fungi</taxon>
        <taxon>Fungi incertae sedis</taxon>
        <taxon>Mucoromycota</taxon>
        <taxon>Mortierellomycotina</taxon>
        <taxon>Mortierellomycetes</taxon>
        <taxon>Mortierellales</taxon>
        <taxon>Mortierellaceae</taxon>
        <taxon>Lobosporangium</taxon>
    </lineage>
</organism>
<accession>A0A1Y2G882</accession>
<dbReference type="GeneID" id="33568762"/>
<evidence type="ECO:0000313" key="2">
    <source>
        <dbReference type="EMBL" id="ORZ02051.1"/>
    </source>
</evidence>
<evidence type="ECO:0000256" key="1">
    <source>
        <dbReference type="SAM" id="MobiDB-lite"/>
    </source>
</evidence>
<dbReference type="InParanoid" id="A0A1Y2G882"/>
<reference evidence="2 3" key="1">
    <citation type="submission" date="2016-07" db="EMBL/GenBank/DDBJ databases">
        <title>Pervasive Adenine N6-methylation of Active Genes in Fungi.</title>
        <authorList>
            <consortium name="DOE Joint Genome Institute"/>
            <person name="Mondo S.J."/>
            <person name="Dannebaum R.O."/>
            <person name="Kuo R.C."/>
            <person name="Labutti K."/>
            <person name="Haridas S."/>
            <person name="Kuo A."/>
            <person name="Salamov A."/>
            <person name="Ahrendt S.R."/>
            <person name="Lipzen A."/>
            <person name="Sullivan W."/>
            <person name="Andreopoulos W.B."/>
            <person name="Clum A."/>
            <person name="Lindquist E."/>
            <person name="Daum C."/>
            <person name="Ramamoorthy G.K."/>
            <person name="Gryganskyi A."/>
            <person name="Culley D."/>
            <person name="Magnuson J.K."/>
            <person name="James T.Y."/>
            <person name="O'Malley M.A."/>
            <person name="Stajich J.E."/>
            <person name="Spatafora J.W."/>
            <person name="Visel A."/>
            <person name="Grigoriev I.V."/>
        </authorList>
    </citation>
    <scope>NUCLEOTIDE SEQUENCE [LARGE SCALE GENOMIC DNA]</scope>
    <source>
        <strain evidence="2 3">NRRL 3116</strain>
    </source>
</reference>
<dbReference type="EMBL" id="MCFF01000061">
    <property type="protein sequence ID" value="ORZ02051.1"/>
    <property type="molecule type" value="Genomic_DNA"/>
</dbReference>
<protein>
    <submittedName>
        <fullName evidence="2">Uncharacterized protein</fullName>
    </submittedName>
</protein>
<dbReference type="AlphaFoldDB" id="A0A1Y2G882"/>
<feature type="region of interest" description="Disordered" evidence="1">
    <location>
        <begin position="1"/>
        <end position="21"/>
    </location>
</feature>
<evidence type="ECO:0000313" key="3">
    <source>
        <dbReference type="Proteomes" id="UP000193648"/>
    </source>
</evidence>
<dbReference type="Proteomes" id="UP000193648">
    <property type="component" value="Unassembled WGS sequence"/>
</dbReference>
<comment type="caution">
    <text evidence="2">The sequence shown here is derived from an EMBL/GenBank/DDBJ whole genome shotgun (WGS) entry which is preliminary data.</text>
</comment>
<name>A0A1Y2G882_9FUNG</name>
<dbReference type="RefSeq" id="XP_021876279.1">
    <property type="nucleotide sequence ID" value="XM_022026919.1"/>
</dbReference>
<sequence>MEAPCHGSRREISDAQGPRESLDEAQTIRSLGITRLLVRSIEIMSMLRKKRLLANINDDAKSKLAVFCNNEAISKLVDRVFHCAENCANIDHRWVFQSPKNGVLSATCCFHPVISFIQCTTLGYYDIPLHIAYDNEPWGSFVTGALLAAPADSNEQAY</sequence>